<keyword evidence="4" id="KW-1185">Reference proteome</keyword>
<dbReference type="Pfam" id="PF01920">
    <property type="entry name" value="Prefoldin_2"/>
    <property type="match status" value="1"/>
</dbReference>
<dbReference type="SUPFAM" id="SSF46579">
    <property type="entry name" value="Prefoldin"/>
    <property type="match status" value="1"/>
</dbReference>
<dbReference type="InterPro" id="IPR009053">
    <property type="entry name" value="Prefoldin"/>
</dbReference>
<dbReference type="PANTHER" id="PTHR20903:SF0">
    <property type="entry name" value="PREFOLDIN SUBUNIT 1"/>
    <property type="match status" value="1"/>
</dbReference>
<proteinExistence type="inferred from homology"/>
<dbReference type="PANTHER" id="PTHR20903">
    <property type="entry name" value="PREFOLDIN SUBUNIT 1-RELATED"/>
    <property type="match status" value="1"/>
</dbReference>
<sequence>MFAVGPSTMSIPNEALQKLALEIESQAQSAQREINIVKTAVFAKQRDIRMLELTSSEVKSLDKDTKVYQGVGKMFVFSPMADVEKRLSSETSELKSDISNLNKKLHYLETTQKNSIQHIDKIMQSGGRF</sequence>
<protein>
    <recommendedName>
        <fullName evidence="5">Prefoldin subunit 1</fullName>
    </recommendedName>
</protein>
<evidence type="ECO:0008006" key="5">
    <source>
        <dbReference type="Google" id="ProtNLM"/>
    </source>
</evidence>
<organism evidence="3 4">
    <name type="scientific">Lepraria finkii</name>
    <dbReference type="NCBI Taxonomy" id="1340010"/>
    <lineage>
        <taxon>Eukaryota</taxon>
        <taxon>Fungi</taxon>
        <taxon>Dikarya</taxon>
        <taxon>Ascomycota</taxon>
        <taxon>Pezizomycotina</taxon>
        <taxon>Lecanoromycetes</taxon>
        <taxon>OSLEUM clade</taxon>
        <taxon>Lecanoromycetidae</taxon>
        <taxon>Lecanorales</taxon>
        <taxon>Lecanorineae</taxon>
        <taxon>Stereocaulaceae</taxon>
        <taxon>Lepraria</taxon>
    </lineage>
</organism>
<accession>A0ABR4ASV0</accession>
<gene>
    <name evidence="3" type="ORF">ABVK25_011247</name>
</gene>
<dbReference type="Proteomes" id="UP001590951">
    <property type="component" value="Unassembled WGS sequence"/>
</dbReference>
<dbReference type="Gene3D" id="1.10.287.370">
    <property type="match status" value="1"/>
</dbReference>
<dbReference type="InterPro" id="IPR002777">
    <property type="entry name" value="PFD_beta-like"/>
</dbReference>
<comment type="similarity">
    <text evidence="1">Belongs to the prefoldin subunit beta family.</text>
</comment>
<dbReference type="EMBL" id="JBHFEH010000089">
    <property type="protein sequence ID" value="KAL2047916.1"/>
    <property type="molecule type" value="Genomic_DNA"/>
</dbReference>
<evidence type="ECO:0000256" key="2">
    <source>
        <dbReference type="ARBA" id="ARBA00023186"/>
    </source>
</evidence>
<evidence type="ECO:0000256" key="1">
    <source>
        <dbReference type="ARBA" id="ARBA00008045"/>
    </source>
</evidence>
<dbReference type="CDD" id="cd23164">
    <property type="entry name" value="Prefoldin_1"/>
    <property type="match status" value="1"/>
</dbReference>
<evidence type="ECO:0000313" key="4">
    <source>
        <dbReference type="Proteomes" id="UP001590951"/>
    </source>
</evidence>
<reference evidence="3 4" key="1">
    <citation type="submission" date="2024-09" db="EMBL/GenBank/DDBJ databases">
        <title>Rethinking Asexuality: The Enigmatic Case of Functional Sexual Genes in Lepraria (Stereocaulaceae).</title>
        <authorList>
            <person name="Doellman M."/>
            <person name="Sun Y."/>
            <person name="Barcenas-Pena A."/>
            <person name="Lumbsch H.T."/>
            <person name="Grewe F."/>
        </authorList>
    </citation>
    <scope>NUCLEOTIDE SEQUENCE [LARGE SCALE GENOMIC DNA]</scope>
    <source>
        <strain evidence="3 4">Grewe 0041</strain>
    </source>
</reference>
<comment type="caution">
    <text evidence="3">The sequence shown here is derived from an EMBL/GenBank/DDBJ whole genome shotgun (WGS) entry which is preliminary data.</text>
</comment>
<keyword evidence="2" id="KW-0143">Chaperone</keyword>
<evidence type="ECO:0000313" key="3">
    <source>
        <dbReference type="EMBL" id="KAL2047916.1"/>
    </source>
</evidence>
<name>A0ABR4ASV0_9LECA</name>